<gene>
    <name evidence="5" type="ORF">MU0083_003754</name>
</gene>
<feature type="domain" description="Phospholipid/glycerol acyltransferase" evidence="4">
    <location>
        <begin position="37"/>
        <end position="153"/>
    </location>
</feature>
<reference evidence="5 6" key="1">
    <citation type="submission" date="2023-08" db="EMBL/GenBank/DDBJ databases">
        <authorList>
            <person name="Folkvardsen B D."/>
            <person name="Norman A."/>
        </authorList>
    </citation>
    <scope>NUCLEOTIDE SEQUENCE [LARGE SCALE GENOMIC DNA]</scope>
    <source>
        <strain evidence="5 6">Mu0083</strain>
    </source>
</reference>
<name>A0ABM9LW04_9MYCO</name>
<dbReference type="PANTHER" id="PTHR10434">
    <property type="entry name" value="1-ACYL-SN-GLYCEROL-3-PHOSPHATE ACYLTRANSFERASE"/>
    <property type="match status" value="1"/>
</dbReference>
<dbReference type="EMBL" id="OY726394">
    <property type="protein sequence ID" value="CAJ1505673.1"/>
    <property type="molecule type" value="Genomic_DNA"/>
</dbReference>
<dbReference type="Pfam" id="PF01553">
    <property type="entry name" value="Acyltransferase"/>
    <property type="match status" value="1"/>
</dbReference>
<organism evidence="5 6">
    <name type="scientific">[Mycobacterium] kokjensenii</name>
    <dbReference type="NCBI Taxonomy" id="3064287"/>
    <lineage>
        <taxon>Bacteria</taxon>
        <taxon>Bacillati</taxon>
        <taxon>Actinomycetota</taxon>
        <taxon>Actinomycetes</taxon>
        <taxon>Mycobacteriales</taxon>
        <taxon>Mycobacteriaceae</taxon>
        <taxon>Mycolicibacter</taxon>
    </lineage>
</organism>
<dbReference type="InterPro" id="IPR002123">
    <property type="entry name" value="Plipid/glycerol_acylTrfase"/>
</dbReference>
<evidence type="ECO:0000256" key="3">
    <source>
        <dbReference type="SAM" id="MobiDB-lite"/>
    </source>
</evidence>
<dbReference type="SUPFAM" id="SSF69593">
    <property type="entry name" value="Glycerol-3-phosphate (1)-acyltransferase"/>
    <property type="match status" value="1"/>
</dbReference>
<keyword evidence="6" id="KW-1185">Reference proteome</keyword>
<evidence type="ECO:0000256" key="1">
    <source>
        <dbReference type="ARBA" id="ARBA00022679"/>
    </source>
</evidence>
<feature type="region of interest" description="Disordered" evidence="3">
    <location>
        <begin position="219"/>
        <end position="263"/>
    </location>
</feature>
<evidence type="ECO:0000256" key="2">
    <source>
        <dbReference type="ARBA" id="ARBA00023315"/>
    </source>
</evidence>
<accession>A0ABM9LW04</accession>
<dbReference type="RefSeq" id="WP_308474405.1">
    <property type="nucleotide sequence ID" value="NZ_OY726394.1"/>
</dbReference>
<keyword evidence="2 5" id="KW-0012">Acyltransferase</keyword>
<dbReference type="CDD" id="cd07989">
    <property type="entry name" value="LPLAT_AGPAT-like"/>
    <property type="match status" value="1"/>
</dbReference>
<sequence>MEAWYSSVAVAARTLWRYEGLKITVTGGEHIPTGGGGVIAINHTGYFDFLFAALAAYRTEPRRWVRFMAKKETFDNRFTGPIMRGCKHIAVDRSQGAESYAAAVEYLKSGELVGVYPEATISRSFELKEFKSGAARMAVEAQVPIIPHIVWGAQRIWTKDHPKRLGRTKVPITVTVGEPIAPTLPVDELRTVLQSRMQQLLEQAQEAYPDGHPADAFWVPRRLGGSAPTPAGALELDAAEAARKAEQRAAGRKQPPRPTGTSG</sequence>
<protein>
    <submittedName>
        <fullName evidence="5">Lysophospholipid acyltransferase family protein</fullName>
    </submittedName>
</protein>
<proteinExistence type="predicted"/>
<feature type="compositionally biased region" description="Basic and acidic residues" evidence="3">
    <location>
        <begin position="240"/>
        <end position="249"/>
    </location>
</feature>
<evidence type="ECO:0000313" key="6">
    <source>
        <dbReference type="Proteomes" id="UP001190336"/>
    </source>
</evidence>
<dbReference type="PANTHER" id="PTHR10434:SF55">
    <property type="entry name" value="POSSIBLE ACYLTRANSFERASE"/>
    <property type="match status" value="1"/>
</dbReference>
<dbReference type="GO" id="GO:0016746">
    <property type="term" value="F:acyltransferase activity"/>
    <property type="evidence" value="ECO:0007669"/>
    <property type="project" value="UniProtKB-KW"/>
</dbReference>
<evidence type="ECO:0000313" key="5">
    <source>
        <dbReference type="EMBL" id="CAJ1505673.1"/>
    </source>
</evidence>
<evidence type="ECO:0000259" key="4">
    <source>
        <dbReference type="SMART" id="SM00563"/>
    </source>
</evidence>
<dbReference type="Proteomes" id="UP001190336">
    <property type="component" value="Chromosome"/>
</dbReference>
<dbReference type="SMART" id="SM00563">
    <property type="entry name" value="PlsC"/>
    <property type="match status" value="1"/>
</dbReference>
<keyword evidence="1" id="KW-0808">Transferase</keyword>